<dbReference type="EMBL" id="KQ474085">
    <property type="protein sequence ID" value="KPV72920.1"/>
    <property type="molecule type" value="Genomic_DNA"/>
</dbReference>
<evidence type="ECO:0000313" key="2">
    <source>
        <dbReference type="EMBL" id="KPV72920.1"/>
    </source>
</evidence>
<name>A0A0P9F0B1_RHOGW</name>
<evidence type="ECO:0000256" key="1">
    <source>
        <dbReference type="SAM" id="MobiDB-lite"/>
    </source>
</evidence>
<dbReference type="GeneID" id="28975251"/>
<dbReference type="Proteomes" id="UP000053890">
    <property type="component" value="Unassembled WGS sequence"/>
</dbReference>
<gene>
    <name evidence="2" type="ORF">RHOBADRAFT_46510</name>
</gene>
<keyword evidence="3" id="KW-1185">Reference proteome</keyword>
<sequence>MASNAHDEADAWPESDDEPWSEDEDEVDALDVKAAEKRLLMIKDFWHALNKLPMLKHAAYLHACTMEFRRLCAVHVRHDGPPSEADMARRKEIIDAENVVADKQRVYIAQGGDDALEADGQLALIVDLRHDLAKQASAAAEEEEAELSSSPNSTAHKEVQRARALLDAIAQTADVVTARGERYLEAYAVSNLRPALYHLNQQHPLLRRPLDRQALPVPYPLEHHNDEDARNVLRSAFERRHQPGSSSARPRRARYNRRRRQSTLQRVISTTESSMAKAGSSSQGGLRRGLLYFGRDY</sequence>
<dbReference type="AlphaFoldDB" id="A0A0P9F0B1"/>
<feature type="compositionally biased region" description="Acidic residues" evidence="1">
    <location>
        <begin position="10"/>
        <end position="27"/>
    </location>
</feature>
<dbReference type="RefSeq" id="XP_018268969.1">
    <property type="nucleotide sequence ID" value="XM_018414803.1"/>
</dbReference>
<feature type="region of interest" description="Disordered" evidence="1">
    <location>
        <begin position="137"/>
        <end position="156"/>
    </location>
</feature>
<feature type="region of interest" description="Disordered" evidence="1">
    <location>
        <begin position="237"/>
        <end position="284"/>
    </location>
</feature>
<feature type="compositionally biased region" description="Basic residues" evidence="1">
    <location>
        <begin position="249"/>
        <end position="261"/>
    </location>
</feature>
<feature type="region of interest" description="Disordered" evidence="1">
    <location>
        <begin position="1"/>
        <end position="27"/>
    </location>
</feature>
<evidence type="ECO:0000313" key="3">
    <source>
        <dbReference type="Proteomes" id="UP000053890"/>
    </source>
</evidence>
<accession>A0A0P9F0B1</accession>
<reference evidence="2 3" key="1">
    <citation type="journal article" date="2015" name="Front. Microbiol.">
        <title>Genome sequence of the plant growth promoting endophytic yeast Rhodotorula graminis WP1.</title>
        <authorList>
            <person name="Firrincieli A."/>
            <person name="Otillar R."/>
            <person name="Salamov A."/>
            <person name="Schmutz J."/>
            <person name="Khan Z."/>
            <person name="Redman R.S."/>
            <person name="Fleck N.D."/>
            <person name="Lindquist E."/>
            <person name="Grigoriev I.V."/>
            <person name="Doty S.L."/>
        </authorList>
    </citation>
    <scope>NUCLEOTIDE SEQUENCE [LARGE SCALE GENOMIC DNA]</scope>
    <source>
        <strain evidence="2 3">WP1</strain>
    </source>
</reference>
<organism evidence="2 3">
    <name type="scientific">Rhodotorula graminis (strain WP1)</name>
    <dbReference type="NCBI Taxonomy" id="578459"/>
    <lineage>
        <taxon>Eukaryota</taxon>
        <taxon>Fungi</taxon>
        <taxon>Dikarya</taxon>
        <taxon>Basidiomycota</taxon>
        <taxon>Pucciniomycotina</taxon>
        <taxon>Microbotryomycetes</taxon>
        <taxon>Sporidiobolales</taxon>
        <taxon>Sporidiobolaceae</taxon>
        <taxon>Rhodotorula</taxon>
    </lineage>
</organism>
<proteinExistence type="predicted"/>
<protein>
    <submittedName>
        <fullName evidence="2">Uncharacterized protein</fullName>
    </submittedName>
</protein>
<feature type="compositionally biased region" description="Polar residues" evidence="1">
    <location>
        <begin position="263"/>
        <end position="274"/>
    </location>
</feature>